<evidence type="ECO:0000259" key="1">
    <source>
        <dbReference type="Pfam" id="PF06114"/>
    </source>
</evidence>
<dbReference type="PANTHER" id="PTHR43236">
    <property type="entry name" value="ANTITOXIN HIGA1"/>
    <property type="match status" value="1"/>
</dbReference>
<evidence type="ECO:0000313" key="2">
    <source>
        <dbReference type="EMBL" id="ACV63061.1"/>
    </source>
</evidence>
<dbReference type="InterPro" id="IPR010359">
    <property type="entry name" value="IrrE_HExxH"/>
</dbReference>
<gene>
    <name evidence="2" type="ordered locus">Dtox_2247</name>
</gene>
<organism evidence="2 3">
    <name type="scientific">Desulfofarcimen acetoxidans (strain ATCC 49208 / DSM 771 / KCTC 5769 / VKM B-1644 / 5575)</name>
    <name type="common">Desulfotomaculum acetoxidans</name>
    <dbReference type="NCBI Taxonomy" id="485916"/>
    <lineage>
        <taxon>Bacteria</taxon>
        <taxon>Bacillati</taxon>
        <taxon>Bacillota</taxon>
        <taxon>Clostridia</taxon>
        <taxon>Eubacteriales</taxon>
        <taxon>Peptococcaceae</taxon>
        <taxon>Desulfofarcimen</taxon>
    </lineage>
</organism>
<dbReference type="eggNOG" id="COG2856">
    <property type="taxonomic scope" value="Bacteria"/>
</dbReference>
<keyword evidence="3" id="KW-1185">Reference proteome</keyword>
<evidence type="ECO:0000313" key="3">
    <source>
        <dbReference type="Proteomes" id="UP000002217"/>
    </source>
</evidence>
<dbReference type="EMBL" id="CP001720">
    <property type="protein sequence ID" value="ACV63061.1"/>
    <property type="molecule type" value="Genomic_DNA"/>
</dbReference>
<protein>
    <recommendedName>
        <fullName evidence="1">IrrE N-terminal-like domain-containing protein</fullName>
    </recommendedName>
</protein>
<sequence>MIDKMALSNKAFSVRKKLGEDNTSPIDIFALVYALENVTLVKYPLGEKISGACLKNNTSTVIAVNSGMSIGRQRFSLAHELYHLYFDEDMISTICPSKIGGGNQTEKSADQFASYLLMPPAALYEKIEEIKSVAKRNLVIKDVIKLEQYFGVSRQAMLFRLQEEGELSQSDAAGMQKNVILTAAKLGYDTSLYKPTPESENKGTYGHYIKQAENLLQSDVISNGKYEEWLLDAFRDDIVYGDESEGGELVD</sequence>
<accession>C8VZT3</accession>
<dbReference type="HOGENOM" id="CLU_088575_1_0_9"/>
<dbReference type="KEGG" id="dae:Dtox_2247"/>
<reference evidence="2 3" key="1">
    <citation type="journal article" date="2009" name="Stand. Genomic Sci.">
        <title>Complete genome sequence of Desulfotomaculum acetoxidans type strain (5575).</title>
        <authorList>
            <person name="Spring S."/>
            <person name="Lapidus A."/>
            <person name="Schroder M."/>
            <person name="Gleim D."/>
            <person name="Sims D."/>
            <person name="Meincke L."/>
            <person name="Glavina Del Rio T."/>
            <person name="Tice H."/>
            <person name="Copeland A."/>
            <person name="Cheng J.F."/>
            <person name="Lucas S."/>
            <person name="Chen F."/>
            <person name="Nolan M."/>
            <person name="Bruce D."/>
            <person name="Goodwin L."/>
            <person name="Pitluck S."/>
            <person name="Ivanova N."/>
            <person name="Mavromatis K."/>
            <person name="Mikhailova N."/>
            <person name="Pati A."/>
            <person name="Chen A."/>
            <person name="Palaniappan K."/>
            <person name="Land M."/>
            <person name="Hauser L."/>
            <person name="Chang Y.J."/>
            <person name="Jeffries C.D."/>
            <person name="Chain P."/>
            <person name="Saunders E."/>
            <person name="Brettin T."/>
            <person name="Detter J.C."/>
            <person name="Goker M."/>
            <person name="Bristow J."/>
            <person name="Eisen J.A."/>
            <person name="Markowitz V."/>
            <person name="Hugenholtz P."/>
            <person name="Kyrpides N.C."/>
            <person name="Klenk H.P."/>
            <person name="Han C."/>
        </authorList>
    </citation>
    <scope>NUCLEOTIDE SEQUENCE [LARGE SCALE GENOMIC DNA]</scope>
    <source>
        <strain evidence="3">ATCC 49208 / DSM 771 / VKM B-1644</strain>
    </source>
</reference>
<dbReference type="OrthoDB" id="42613at2"/>
<dbReference type="PANTHER" id="PTHR43236:SF1">
    <property type="entry name" value="BLL7220 PROTEIN"/>
    <property type="match status" value="1"/>
</dbReference>
<dbReference type="AlphaFoldDB" id="C8VZT3"/>
<dbReference type="Proteomes" id="UP000002217">
    <property type="component" value="Chromosome"/>
</dbReference>
<dbReference type="Pfam" id="PF06114">
    <property type="entry name" value="Peptidase_M78"/>
    <property type="match status" value="1"/>
</dbReference>
<name>C8VZT3_DESAS</name>
<proteinExistence type="predicted"/>
<feature type="domain" description="IrrE N-terminal-like" evidence="1">
    <location>
        <begin position="44"/>
        <end position="161"/>
    </location>
</feature>
<dbReference type="STRING" id="485916.Dtox_2247"/>
<dbReference type="InterPro" id="IPR052345">
    <property type="entry name" value="Rad_response_metalloprotease"/>
</dbReference>
<dbReference type="RefSeq" id="WP_015757762.1">
    <property type="nucleotide sequence ID" value="NC_013216.1"/>
</dbReference>
<dbReference type="Gene3D" id="1.10.10.2910">
    <property type="match status" value="1"/>
</dbReference>